<reference evidence="6 7" key="1">
    <citation type="submission" date="2018-04" db="EMBL/GenBank/DDBJ databases">
        <title>Pararhodobacter oceanense sp. nov., isolated from marine intertidal sediment.</title>
        <authorList>
            <person name="Wang X.-L."/>
            <person name="Du Z.-J."/>
        </authorList>
    </citation>
    <scope>NUCLEOTIDE SEQUENCE [LARGE SCALE GENOMIC DNA]</scope>
    <source>
        <strain evidence="6 7">AM505</strain>
    </source>
</reference>
<dbReference type="PANTHER" id="PTHR22911">
    <property type="entry name" value="ACYL-MALONYL CONDENSING ENZYME-RELATED"/>
    <property type="match status" value="1"/>
</dbReference>
<feature type="transmembrane region" description="Helical" evidence="5">
    <location>
        <begin position="151"/>
        <end position="170"/>
    </location>
</feature>
<dbReference type="OrthoDB" id="7855875at2"/>
<name>A0A2T8HUB8_9RHOB</name>
<feature type="transmembrane region" description="Helical" evidence="5">
    <location>
        <begin position="225"/>
        <end position="247"/>
    </location>
</feature>
<gene>
    <name evidence="6" type="ORF">DDE20_08515</name>
</gene>
<keyword evidence="4 5" id="KW-0472">Membrane</keyword>
<evidence type="ECO:0000256" key="1">
    <source>
        <dbReference type="ARBA" id="ARBA00004141"/>
    </source>
</evidence>
<evidence type="ECO:0000313" key="6">
    <source>
        <dbReference type="EMBL" id="PVH29060.1"/>
    </source>
</evidence>
<evidence type="ECO:0000256" key="4">
    <source>
        <dbReference type="ARBA" id="ARBA00023136"/>
    </source>
</evidence>
<feature type="transmembrane region" description="Helical" evidence="5">
    <location>
        <begin position="12"/>
        <end position="31"/>
    </location>
</feature>
<feature type="transmembrane region" description="Helical" evidence="5">
    <location>
        <begin position="282"/>
        <end position="300"/>
    </location>
</feature>
<sequence length="303" mass="31959">MSMTQAGNRTMAAALCILGYAVLIGFVDNFVREIALIGGLWQFQLMRSLMAAAMMGLLALPLALRLRPVNFRAVAARSLAHGTGILIYFGSLGFLSVAQASAGLFAAPIFVLLLARFYGHRIGMARLLAALVGFVGVLMVLQPGAQSDLDWRSLVPLAAGAFYALGNVATREWCAQESAATLTLGFFIVLGLAGVLGLAVLAILAPPVPEGAAGFLTRGWLWPGPAFLGWTLLQAVGSMLAIALLVTGYQIAEASRVTIFEYVLLPVVAGWSYLLWQEPLSLSAAIGIVLIIGAGALMVLRSR</sequence>
<organism evidence="6 7">
    <name type="scientific">Pararhodobacter oceanensis</name>
    <dbReference type="NCBI Taxonomy" id="2172121"/>
    <lineage>
        <taxon>Bacteria</taxon>
        <taxon>Pseudomonadati</taxon>
        <taxon>Pseudomonadota</taxon>
        <taxon>Alphaproteobacteria</taxon>
        <taxon>Rhodobacterales</taxon>
        <taxon>Paracoccaceae</taxon>
        <taxon>Pararhodobacter</taxon>
    </lineage>
</organism>
<evidence type="ECO:0000256" key="3">
    <source>
        <dbReference type="ARBA" id="ARBA00022989"/>
    </source>
</evidence>
<dbReference type="Proteomes" id="UP000245911">
    <property type="component" value="Unassembled WGS sequence"/>
</dbReference>
<feature type="transmembrane region" description="Helical" evidence="5">
    <location>
        <begin position="182"/>
        <end position="205"/>
    </location>
</feature>
<evidence type="ECO:0000256" key="2">
    <source>
        <dbReference type="ARBA" id="ARBA00022692"/>
    </source>
</evidence>
<accession>A0A2T8HUB8</accession>
<keyword evidence="3 5" id="KW-1133">Transmembrane helix</keyword>
<keyword evidence="2 5" id="KW-0812">Transmembrane</keyword>
<evidence type="ECO:0000313" key="7">
    <source>
        <dbReference type="Proteomes" id="UP000245911"/>
    </source>
</evidence>
<feature type="transmembrane region" description="Helical" evidence="5">
    <location>
        <begin position="259"/>
        <end position="276"/>
    </location>
</feature>
<proteinExistence type="predicted"/>
<protein>
    <submittedName>
        <fullName evidence="6">EamA/RhaT family transporter</fullName>
    </submittedName>
</protein>
<feature type="transmembrane region" description="Helical" evidence="5">
    <location>
        <begin position="127"/>
        <end position="145"/>
    </location>
</feature>
<evidence type="ECO:0000256" key="5">
    <source>
        <dbReference type="SAM" id="Phobius"/>
    </source>
</evidence>
<dbReference type="GO" id="GO:0016020">
    <property type="term" value="C:membrane"/>
    <property type="evidence" value="ECO:0007669"/>
    <property type="project" value="UniProtKB-SubCell"/>
</dbReference>
<dbReference type="PANTHER" id="PTHR22911:SF6">
    <property type="entry name" value="SOLUTE CARRIER FAMILY 35 MEMBER G1"/>
    <property type="match status" value="1"/>
</dbReference>
<dbReference type="EMBL" id="QDKM01000003">
    <property type="protein sequence ID" value="PVH29060.1"/>
    <property type="molecule type" value="Genomic_DNA"/>
</dbReference>
<feature type="transmembrane region" description="Helical" evidence="5">
    <location>
        <begin position="43"/>
        <end position="64"/>
    </location>
</feature>
<dbReference type="InterPro" id="IPR037185">
    <property type="entry name" value="EmrE-like"/>
</dbReference>
<keyword evidence="7" id="KW-1185">Reference proteome</keyword>
<comment type="subcellular location">
    <subcellularLocation>
        <location evidence="1">Membrane</location>
        <topology evidence="1">Multi-pass membrane protein</topology>
    </subcellularLocation>
</comment>
<dbReference type="SUPFAM" id="SSF103481">
    <property type="entry name" value="Multidrug resistance efflux transporter EmrE"/>
    <property type="match status" value="2"/>
</dbReference>
<comment type="caution">
    <text evidence="6">The sequence shown here is derived from an EMBL/GenBank/DDBJ whole genome shotgun (WGS) entry which is preliminary data.</text>
</comment>
<feature type="transmembrane region" description="Helical" evidence="5">
    <location>
        <begin position="84"/>
        <end position="115"/>
    </location>
</feature>
<dbReference type="AlphaFoldDB" id="A0A2T8HUB8"/>